<evidence type="ECO:0000256" key="1">
    <source>
        <dbReference type="ARBA" id="ARBA00022723"/>
    </source>
</evidence>
<sequence>MRMVVHLSDLHFGRVDDALLAPLRECVERIDPSLVVVSGDLTQRARSGQFKAAREYLDTLPRPQLVVPGNHDIPLHNVFKRFVNPLKGFRRHITAELDPFFADDEIAVAGVNTARSLTIKDGRINQDQVALLRERFEALDAHITKIVVTHHPFDLPQDKDNDDLVWRAKMAMREFAKCGADLLLSGHMHLHHVGSTSDRYELGGYAALTIQAGTATSTRGRGENNSFNAICVHGDEIRLDRYQWDGSAFSLHSSRRYEREAQGWREVAAQGAQGSTAPTETVTLTG</sequence>
<dbReference type="CDD" id="cd07400">
    <property type="entry name" value="MPP_1"/>
    <property type="match status" value="1"/>
</dbReference>
<keyword evidence="3" id="KW-0408">Iron</keyword>
<dbReference type="InterPro" id="IPR004843">
    <property type="entry name" value="Calcineurin-like_PHP"/>
</dbReference>
<keyword evidence="1" id="KW-0479">Metal-binding</keyword>
<gene>
    <name evidence="6" type="ORF">I5803_19985</name>
</gene>
<dbReference type="Proteomes" id="UP000651050">
    <property type="component" value="Unassembled WGS sequence"/>
</dbReference>
<dbReference type="EMBL" id="JADWYS010000001">
    <property type="protein sequence ID" value="MBG9390322.1"/>
    <property type="molecule type" value="Genomic_DNA"/>
</dbReference>
<name>A0A931H8G5_9BURK</name>
<evidence type="ECO:0000259" key="5">
    <source>
        <dbReference type="Pfam" id="PF00149"/>
    </source>
</evidence>
<dbReference type="PANTHER" id="PTHR42988">
    <property type="entry name" value="PHOSPHOHYDROLASE"/>
    <property type="match status" value="1"/>
</dbReference>
<dbReference type="SUPFAM" id="SSF56300">
    <property type="entry name" value="Metallo-dependent phosphatases"/>
    <property type="match status" value="1"/>
</dbReference>
<keyword evidence="7" id="KW-1185">Reference proteome</keyword>
<dbReference type="GO" id="GO:0046872">
    <property type="term" value="F:metal ion binding"/>
    <property type="evidence" value="ECO:0007669"/>
    <property type="project" value="UniProtKB-KW"/>
</dbReference>
<comment type="similarity">
    <text evidence="4">Belongs to the cyclic nucleotide phosphodiesterase class-III family.</text>
</comment>
<dbReference type="AlphaFoldDB" id="A0A931H8G5"/>
<organism evidence="6 7">
    <name type="scientific">Caenimonas aquaedulcis</name>
    <dbReference type="NCBI Taxonomy" id="2793270"/>
    <lineage>
        <taxon>Bacteria</taxon>
        <taxon>Pseudomonadati</taxon>
        <taxon>Pseudomonadota</taxon>
        <taxon>Betaproteobacteria</taxon>
        <taxon>Burkholderiales</taxon>
        <taxon>Comamonadaceae</taxon>
        <taxon>Caenimonas</taxon>
    </lineage>
</organism>
<comment type="caution">
    <text evidence="6">The sequence shown here is derived from an EMBL/GenBank/DDBJ whole genome shotgun (WGS) entry which is preliminary data.</text>
</comment>
<keyword evidence="2" id="KW-0378">Hydrolase</keyword>
<protein>
    <submittedName>
        <fullName evidence="6">Metallophosphoesterase</fullName>
    </submittedName>
</protein>
<proteinExistence type="inferred from homology"/>
<evidence type="ECO:0000313" key="6">
    <source>
        <dbReference type="EMBL" id="MBG9390322.1"/>
    </source>
</evidence>
<evidence type="ECO:0000313" key="7">
    <source>
        <dbReference type="Proteomes" id="UP000651050"/>
    </source>
</evidence>
<dbReference type="InterPro" id="IPR050884">
    <property type="entry name" value="CNP_phosphodiesterase-III"/>
</dbReference>
<evidence type="ECO:0000256" key="3">
    <source>
        <dbReference type="ARBA" id="ARBA00023004"/>
    </source>
</evidence>
<dbReference type="Pfam" id="PF00149">
    <property type="entry name" value="Metallophos"/>
    <property type="match status" value="1"/>
</dbReference>
<dbReference type="GO" id="GO:0016787">
    <property type="term" value="F:hydrolase activity"/>
    <property type="evidence" value="ECO:0007669"/>
    <property type="project" value="UniProtKB-KW"/>
</dbReference>
<reference evidence="6" key="1">
    <citation type="submission" date="2020-11" db="EMBL/GenBank/DDBJ databases">
        <title>Bacterial whole genome sequence for Caenimonas sp. DR4.4.</title>
        <authorList>
            <person name="Le V."/>
            <person name="Ko S.-R."/>
            <person name="Ahn C.-Y."/>
            <person name="Oh H.-M."/>
        </authorList>
    </citation>
    <scope>NUCLEOTIDE SEQUENCE</scope>
    <source>
        <strain evidence="6">DR4.4</strain>
    </source>
</reference>
<dbReference type="InterPro" id="IPR029052">
    <property type="entry name" value="Metallo-depent_PP-like"/>
</dbReference>
<dbReference type="RefSeq" id="WP_196988066.1">
    <property type="nucleotide sequence ID" value="NZ_JADWYS010000001.1"/>
</dbReference>
<evidence type="ECO:0000256" key="4">
    <source>
        <dbReference type="ARBA" id="ARBA00025742"/>
    </source>
</evidence>
<evidence type="ECO:0000256" key="2">
    <source>
        <dbReference type="ARBA" id="ARBA00022801"/>
    </source>
</evidence>
<dbReference type="Gene3D" id="3.60.21.10">
    <property type="match status" value="1"/>
</dbReference>
<dbReference type="PANTHER" id="PTHR42988:SF2">
    <property type="entry name" value="CYCLIC NUCLEOTIDE PHOSPHODIESTERASE CBUA0032-RELATED"/>
    <property type="match status" value="1"/>
</dbReference>
<accession>A0A931H8G5</accession>
<feature type="domain" description="Calcineurin-like phosphoesterase" evidence="5">
    <location>
        <begin position="4"/>
        <end position="189"/>
    </location>
</feature>